<keyword evidence="6" id="KW-0539">Nucleus</keyword>
<feature type="domain" description="ERCC1-like central" evidence="9">
    <location>
        <begin position="106"/>
        <end position="219"/>
    </location>
</feature>
<feature type="compositionally biased region" description="Basic and acidic residues" evidence="8">
    <location>
        <begin position="1"/>
        <end position="11"/>
    </location>
</feature>
<evidence type="ECO:0000313" key="10">
    <source>
        <dbReference type="EMBL" id="KAJ1644833.1"/>
    </source>
</evidence>
<protein>
    <recommendedName>
        <fullName evidence="7">DNA excision repair protein ERCC-1</fullName>
    </recommendedName>
</protein>
<dbReference type="InterPro" id="IPR047260">
    <property type="entry name" value="ERCC1-like_central_dom"/>
</dbReference>
<dbReference type="GO" id="GO:0006289">
    <property type="term" value="P:nucleotide-excision repair"/>
    <property type="evidence" value="ECO:0007669"/>
    <property type="project" value="UniProtKB-ARBA"/>
</dbReference>
<comment type="subcellular location">
    <subcellularLocation>
        <location evidence="1">Nucleus</location>
    </subcellularLocation>
</comment>
<dbReference type="NCBIfam" id="TIGR00597">
    <property type="entry name" value="rad10"/>
    <property type="match status" value="1"/>
</dbReference>
<evidence type="ECO:0000259" key="9">
    <source>
        <dbReference type="Pfam" id="PF03834"/>
    </source>
</evidence>
<dbReference type="Pfam" id="PF03834">
    <property type="entry name" value="Rad10"/>
    <property type="match status" value="1"/>
</dbReference>
<gene>
    <name evidence="10" type="ORF">LPJ64_003526</name>
</gene>
<dbReference type="SUPFAM" id="SSF47781">
    <property type="entry name" value="RuvA domain 2-like"/>
    <property type="match status" value="1"/>
</dbReference>
<sequence length="303" mass="34061">MSEDLNGQHEQRPKKRFHIPTVEEIEKSRLEIEKRLAPIESMQERINIDLSTSSLQKPSENQESSTFVPGSALLASSAASSNNNSNNNDSVQVSTTASKPTYNSSVLVNEVQRGNPLLACIRNVRWSYSREILSDFVVGRFACVLFLSIKYHRLHPEYISKRIDGLGKSFRVRVLLVHVDTDDSKLPLREINRTALLGDMTVLLAWSLEEAGRYIESLKTFENRQPDIIKERVDDAHMARIANALTSVRSVNKTDVLTLSSNFGSFTGVANATAEELNMCPGIGEQKAQRLFKAFNEPFVYEK</sequence>
<evidence type="ECO:0000256" key="1">
    <source>
        <dbReference type="ARBA" id="ARBA00004123"/>
    </source>
</evidence>
<evidence type="ECO:0000256" key="4">
    <source>
        <dbReference type="ARBA" id="ARBA00023125"/>
    </source>
</evidence>
<dbReference type="InterPro" id="IPR004579">
    <property type="entry name" value="ERCC1/RAD10/SWI10"/>
</dbReference>
<evidence type="ECO:0000256" key="3">
    <source>
        <dbReference type="ARBA" id="ARBA00022763"/>
    </source>
</evidence>
<evidence type="ECO:0000313" key="11">
    <source>
        <dbReference type="Proteomes" id="UP001145021"/>
    </source>
</evidence>
<dbReference type="EMBL" id="JANBOH010000139">
    <property type="protein sequence ID" value="KAJ1644833.1"/>
    <property type="molecule type" value="Genomic_DNA"/>
</dbReference>
<dbReference type="PANTHER" id="PTHR12749:SF0">
    <property type="entry name" value="DNA EXCISION REPAIR PROTEIN ERCC-1"/>
    <property type="match status" value="1"/>
</dbReference>
<dbReference type="InterPro" id="IPR011335">
    <property type="entry name" value="Restrct_endonuc-II-like"/>
</dbReference>
<dbReference type="GO" id="GO:0003684">
    <property type="term" value="F:damaged DNA binding"/>
    <property type="evidence" value="ECO:0007669"/>
    <property type="project" value="InterPro"/>
</dbReference>
<dbReference type="FunFam" id="1.10.150.20:FF:000017">
    <property type="entry name" value="DNA excision repair protein ERCC-1"/>
    <property type="match status" value="1"/>
</dbReference>
<evidence type="ECO:0000256" key="8">
    <source>
        <dbReference type="SAM" id="MobiDB-lite"/>
    </source>
</evidence>
<dbReference type="Pfam" id="PF14520">
    <property type="entry name" value="HHH_5"/>
    <property type="match status" value="1"/>
</dbReference>
<dbReference type="GO" id="GO:0000110">
    <property type="term" value="C:nucleotide-excision repair factor 1 complex"/>
    <property type="evidence" value="ECO:0007669"/>
    <property type="project" value="TreeGrafter"/>
</dbReference>
<accession>A0A9W7XKN9</accession>
<dbReference type="Proteomes" id="UP001145021">
    <property type="component" value="Unassembled WGS sequence"/>
</dbReference>
<keyword evidence="11" id="KW-1185">Reference proteome</keyword>
<reference evidence="10" key="1">
    <citation type="submission" date="2022-07" db="EMBL/GenBank/DDBJ databases">
        <title>Phylogenomic reconstructions and comparative analyses of Kickxellomycotina fungi.</title>
        <authorList>
            <person name="Reynolds N.K."/>
            <person name="Stajich J.E."/>
            <person name="Barry K."/>
            <person name="Grigoriev I.V."/>
            <person name="Crous P."/>
            <person name="Smith M.E."/>
        </authorList>
    </citation>
    <scope>NUCLEOTIDE SEQUENCE</scope>
    <source>
        <strain evidence="10">NBRC 105413</strain>
    </source>
</reference>
<organism evidence="10 11">
    <name type="scientific">Coemansia asiatica</name>
    <dbReference type="NCBI Taxonomy" id="1052880"/>
    <lineage>
        <taxon>Eukaryota</taxon>
        <taxon>Fungi</taxon>
        <taxon>Fungi incertae sedis</taxon>
        <taxon>Zoopagomycota</taxon>
        <taxon>Kickxellomycotina</taxon>
        <taxon>Kickxellomycetes</taxon>
        <taxon>Kickxellales</taxon>
        <taxon>Kickxellaceae</taxon>
        <taxon>Coemansia</taxon>
    </lineage>
</organism>
<dbReference type="GO" id="GO:0003697">
    <property type="term" value="F:single-stranded DNA binding"/>
    <property type="evidence" value="ECO:0007669"/>
    <property type="project" value="TreeGrafter"/>
</dbReference>
<dbReference type="Gene3D" id="1.10.150.20">
    <property type="entry name" value="5' to 3' exonuclease, C-terminal subdomain"/>
    <property type="match status" value="1"/>
</dbReference>
<dbReference type="CDD" id="cd22325">
    <property type="entry name" value="ERCC1_C-like"/>
    <property type="match status" value="1"/>
</dbReference>
<dbReference type="GO" id="GO:0006302">
    <property type="term" value="P:double-strand break repair"/>
    <property type="evidence" value="ECO:0007669"/>
    <property type="project" value="UniProtKB-ARBA"/>
</dbReference>
<dbReference type="FunFam" id="3.40.50.10130:FF:000001">
    <property type="entry name" value="DNA excision repair protein ERCC-1"/>
    <property type="match status" value="1"/>
</dbReference>
<proteinExistence type="inferred from homology"/>
<keyword evidence="3" id="KW-0227">DNA damage</keyword>
<dbReference type="GO" id="GO:0070914">
    <property type="term" value="P:UV-damage excision repair"/>
    <property type="evidence" value="ECO:0007669"/>
    <property type="project" value="TreeGrafter"/>
</dbReference>
<dbReference type="SUPFAM" id="SSF52980">
    <property type="entry name" value="Restriction endonuclease-like"/>
    <property type="match status" value="1"/>
</dbReference>
<evidence type="ECO:0000256" key="6">
    <source>
        <dbReference type="ARBA" id="ARBA00023242"/>
    </source>
</evidence>
<dbReference type="Gene3D" id="3.40.50.10130">
    <property type="match status" value="1"/>
</dbReference>
<feature type="region of interest" description="Disordered" evidence="8">
    <location>
        <begin position="1"/>
        <end position="20"/>
    </location>
</feature>
<keyword evidence="5" id="KW-0234">DNA repair</keyword>
<comment type="caution">
    <text evidence="10">The sequence shown here is derived from an EMBL/GenBank/DDBJ whole genome shotgun (WGS) entry which is preliminary data.</text>
</comment>
<dbReference type="GO" id="GO:0070522">
    <property type="term" value="C:ERCC4-ERCC1 complex"/>
    <property type="evidence" value="ECO:0007669"/>
    <property type="project" value="TreeGrafter"/>
</dbReference>
<dbReference type="PANTHER" id="PTHR12749">
    <property type="entry name" value="EXCISION REPAIR CROSS-COMPLEMENTING 1 ERCC1"/>
    <property type="match status" value="1"/>
</dbReference>
<dbReference type="AlphaFoldDB" id="A0A9W7XKN9"/>
<comment type="similarity">
    <text evidence="2">Belongs to the ERCC1/RAD10/SWI10 family.</text>
</comment>
<dbReference type="GO" id="GO:0006312">
    <property type="term" value="P:mitotic recombination"/>
    <property type="evidence" value="ECO:0007669"/>
    <property type="project" value="TreeGrafter"/>
</dbReference>
<evidence type="ECO:0000256" key="7">
    <source>
        <dbReference type="ARBA" id="ARBA00071993"/>
    </source>
</evidence>
<evidence type="ECO:0000256" key="2">
    <source>
        <dbReference type="ARBA" id="ARBA00008283"/>
    </source>
</evidence>
<evidence type="ECO:0000256" key="5">
    <source>
        <dbReference type="ARBA" id="ARBA00023204"/>
    </source>
</evidence>
<dbReference type="InterPro" id="IPR010994">
    <property type="entry name" value="RuvA_2-like"/>
</dbReference>
<keyword evidence="4" id="KW-0238">DNA-binding</keyword>
<name>A0A9W7XKN9_9FUNG</name>